<keyword evidence="9" id="KW-0472">Membrane</keyword>
<comment type="caution">
    <text evidence="12">The sequence shown here is derived from an EMBL/GenBank/DDBJ whole genome shotgun (WGS) entry which is preliminary data.</text>
</comment>
<evidence type="ECO:0000313" key="13">
    <source>
        <dbReference type="Proteomes" id="UP001589834"/>
    </source>
</evidence>
<dbReference type="InterPro" id="IPR022792">
    <property type="entry name" value="T2SS_protein-GspN"/>
</dbReference>
<dbReference type="RefSeq" id="WP_377482552.1">
    <property type="nucleotide sequence ID" value="NZ_JBHLTN010000018.1"/>
</dbReference>
<proteinExistence type="inferred from homology"/>
<comment type="similarity">
    <text evidence="2">Belongs to the GSP N family.</text>
</comment>
<evidence type="ECO:0000256" key="11">
    <source>
        <dbReference type="SAM" id="MobiDB-lite"/>
    </source>
</evidence>
<reference evidence="12 13" key="1">
    <citation type="submission" date="2024-09" db="EMBL/GenBank/DDBJ databases">
        <authorList>
            <person name="Sun Q."/>
            <person name="Mori K."/>
        </authorList>
    </citation>
    <scope>NUCLEOTIDE SEQUENCE [LARGE SCALE GENOMIC DNA]</scope>
    <source>
        <strain evidence="12 13">NCAIM B.02336</strain>
    </source>
</reference>
<evidence type="ECO:0000313" key="12">
    <source>
        <dbReference type="EMBL" id="MFC0592815.1"/>
    </source>
</evidence>
<keyword evidence="5" id="KW-1003">Cell membrane</keyword>
<feature type="region of interest" description="Disordered" evidence="11">
    <location>
        <begin position="1"/>
        <end position="28"/>
    </location>
</feature>
<evidence type="ECO:0000256" key="10">
    <source>
        <dbReference type="ARBA" id="ARBA00030772"/>
    </source>
</evidence>
<sequence length="287" mass="29764">MSPRPPARAEGGSRRRAKHGGSSVTPRRAPAAATAWRWAALGAVLGLLLTITVAAPARWLAAAVAQASSGHLQLLEPTGRVWAGSARLALAGGADSRDRAALPGQLHWRLAPTWSGAQARLTLDCCTAPDGLLLRVSPRWGGVQLQVADGASHWPAAVLAGLGTPFNTIAPEGELDLVTQGLVARWLAGRLQLDGGATLTARALSSRLSTLRPMGSYQLVLRGGSDIGVNLSTLDGGLRLSGSGRWVGQRLSFQGEASAAPGLQGQLANLLNILGRREGDRAILSFS</sequence>
<evidence type="ECO:0000256" key="1">
    <source>
        <dbReference type="ARBA" id="ARBA00004533"/>
    </source>
</evidence>
<keyword evidence="8" id="KW-0653">Protein transport</keyword>
<dbReference type="Proteomes" id="UP001589834">
    <property type="component" value="Unassembled WGS sequence"/>
</dbReference>
<keyword evidence="13" id="KW-1185">Reference proteome</keyword>
<protein>
    <recommendedName>
        <fullName evidence="3">Type II secretion system protein N</fullName>
    </recommendedName>
    <alternativeName>
        <fullName evidence="10">General secretion pathway protein N</fullName>
    </alternativeName>
</protein>
<keyword evidence="7" id="KW-0812">Transmembrane</keyword>
<evidence type="ECO:0000256" key="6">
    <source>
        <dbReference type="ARBA" id="ARBA00022519"/>
    </source>
</evidence>
<evidence type="ECO:0000256" key="8">
    <source>
        <dbReference type="ARBA" id="ARBA00022927"/>
    </source>
</evidence>
<dbReference type="Pfam" id="PF01203">
    <property type="entry name" value="T2SSN"/>
    <property type="match status" value="1"/>
</dbReference>
<evidence type="ECO:0000256" key="4">
    <source>
        <dbReference type="ARBA" id="ARBA00022448"/>
    </source>
</evidence>
<evidence type="ECO:0000256" key="2">
    <source>
        <dbReference type="ARBA" id="ARBA00007208"/>
    </source>
</evidence>
<keyword evidence="4" id="KW-0813">Transport</keyword>
<evidence type="ECO:0000256" key="5">
    <source>
        <dbReference type="ARBA" id="ARBA00022475"/>
    </source>
</evidence>
<dbReference type="EMBL" id="JBHLTN010000018">
    <property type="protein sequence ID" value="MFC0592815.1"/>
    <property type="molecule type" value="Genomic_DNA"/>
</dbReference>
<name>A0ABV6PSL9_9BURK</name>
<gene>
    <name evidence="12" type="primary">gspN</name>
    <name evidence="12" type="ORF">ACFFGG_09620</name>
</gene>
<evidence type="ECO:0000256" key="3">
    <source>
        <dbReference type="ARBA" id="ARBA00021563"/>
    </source>
</evidence>
<keyword evidence="6" id="KW-0997">Cell inner membrane</keyword>
<comment type="subcellular location">
    <subcellularLocation>
        <location evidence="1">Cell inner membrane</location>
    </subcellularLocation>
</comment>
<accession>A0ABV6PSL9</accession>
<evidence type="ECO:0000256" key="7">
    <source>
        <dbReference type="ARBA" id="ARBA00022692"/>
    </source>
</evidence>
<organism evidence="12 13">
    <name type="scientific">Ottowia pentelensis</name>
    <dbReference type="NCBI Taxonomy" id="511108"/>
    <lineage>
        <taxon>Bacteria</taxon>
        <taxon>Pseudomonadati</taxon>
        <taxon>Pseudomonadota</taxon>
        <taxon>Betaproteobacteria</taxon>
        <taxon>Burkholderiales</taxon>
        <taxon>Comamonadaceae</taxon>
        <taxon>Ottowia</taxon>
    </lineage>
</organism>
<evidence type="ECO:0000256" key="9">
    <source>
        <dbReference type="ARBA" id="ARBA00023136"/>
    </source>
</evidence>